<organism evidence="1 2">
    <name type="scientific">Candidatus Portnoybacteria bacterium RBG_19FT_COMBO_36_7</name>
    <dbReference type="NCBI Taxonomy" id="1801992"/>
    <lineage>
        <taxon>Bacteria</taxon>
        <taxon>Candidatus Portnoyibacteriota</taxon>
    </lineage>
</organism>
<dbReference type="Proteomes" id="UP000179099">
    <property type="component" value="Unassembled WGS sequence"/>
</dbReference>
<evidence type="ECO:0000313" key="1">
    <source>
        <dbReference type="EMBL" id="OGZ33641.1"/>
    </source>
</evidence>
<dbReference type="AlphaFoldDB" id="A0A1G2F7V2"/>
<evidence type="ECO:0000313" key="2">
    <source>
        <dbReference type="Proteomes" id="UP000179099"/>
    </source>
</evidence>
<proteinExistence type="predicted"/>
<comment type="caution">
    <text evidence="1">The sequence shown here is derived from an EMBL/GenBank/DDBJ whole genome shotgun (WGS) entry which is preliminary data.</text>
</comment>
<dbReference type="EMBL" id="MHMW01000028">
    <property type="protein sequence ID" value="OGZ33641.1"/>
    <property type="molecule type" value="Genomic_DNA"/>
</dbReference>
<sequence length="176" mass="20074">MKKTILILITVAVLGVAVWVYLKQTNSLPFDSQPLQSNSEDQSGDQRQLDIYNNDEFFPEPEPGQKELTPEEFVRNYLEAYKNIATKKNFAEVKNFLTSDALIFMQSEGVPLETNYTSFDSFEVLDVENLGNHYVSKVKLSGNGQLLKNPDGGEAIEIDFIRQGENFKAETWYFTQ</sequence>
<dbReference type="STRING" id="1801992.A2Y98_01775"/>
<accession>A0A1G2F7V2</accession>
<gene>
    <name evidence="1" type="ORF">A2Y98_01775</name>
</gene>
<protein>
    <submittedName>
        <fullName evidence="1">Uncharacterized protein</fullName>
    </submittedName>
</protein>
<reference evidence="1 2" key="1">
    <citation type="journal article" date="2016" name="Nat. Commun.">
        <title>Thousands of microbial genomes shed light on interconnected biogeochemical processes in an aquifer system.</title>
        <authorList>
            <person name="Anantharaman K."/>
            <person name="Brown C.T."/>
            <person name="Hug L.A."/>
            <person name="Sharon I."/>
            <person name="Castelle C.J."/>
            <person name="Probst A.J."/>
            <person name="Thomas B.C."/>
            <person name="Singh A."/>
            <person name="Wilkins M.J."/>
            <person name="Karaoz U."/>
            <person name="Brodie E.L."/>
            <person name="Williams K.H."/>
            <person name="Hubbard S.S."/>
            <person name="Banfield J.F."/>
        </authorList>
    </citation>
    <scope>NUCLEOTIDE SEQUENCE [LARGE SCALE GENOMIC DNA]</scope>
</reference>
<name>A0A1G2F7V2_9BACT</name>